<proteinExistence type="predicted"/>
<reference evidence="1" key="1">
    <citation type="journal article" date="2020" name="Nature">
        <title>Giant virus diversity and host interactions through global metagenomics.</title>
        <authorList>
            <person name="Schulz F."/>
            <person name="Roux S."/>
            <person name="Paez-Espino D."/>
            <person name="Jungbluth S."/>
            <person name="Walsh D.A."/>
            <person name="Denef V.J."/>
            <person name="McMahon K.D."/>
            <person name="Konstantinidis K.T."/>
            <person name="Eloe-Fadrosh E.A."/>
            <person name="Kyrpides N.C."/>
            <person name="Woyke T."/>
        </authorList>
    </citation>
    <scope>NUCLEOTIDE SEQUENCE</scope>
    <source>
        <strain evidence="1">GVMAG-M-3300027963-41</strain>
    </source>
</reference>
<name>A0A6C0LMZ1_9ZZZZ</name>
<organism evidence="1">
    <name type="scientific">viral metagenome</name>
    <dbReference type="NCBI Taxonomy" id="1070528"/>
    <lineage>
        <taxon>unclassified sequences</taxon>
        <taxon>metagenomes</taxon>
        <taxon>organismal metagenomes</taxon>
    </lineage>
</organism>
<dbReference type="EMBL" id="MN740533">
    <property type="protein sequence ID" value="QHU31907.1"/>
    <property type="molecule type" value="Genomic_DNA"/>
</dbReference>
<protein>
    <submittedName>
        <fullName evidence="1">Uncharacterized protein</fullName>
    </submittedName>
</protein>
<accession>A0A6C0LMZ1</accession>
<evidence type="ECO:0000313" key="1">
    <source>
        <dbReference type="EMBL" id="QHU31907.1"/>
    </source>
</evidence>
<sequence>MSYKKLYLVWDFNGVSWKGYKVVSSVPDLDGSVRLHLETHAEQYYMIAQLHADYLEMYVNYMGEAVLPPPCVMNASDGGTITVRFSFTAPE</sequence>
<dbReference type="AlphaFoldDB" id="A0A6C0LMZ1"/>